<evidence type="ECO:0000256" key="3">
    <source>
        <dbReference type="ARBA" id="ARBA00022692"/>
    </source>
</evidence>
<feature type="transmembrane region" description="Helical" evidence="6">
    <location>
        <begin position="220"/>
        <end position="244"/>
    </location>
</feature>
<dbReference type="PANTHER" id="PTHR33406:SF13">
    <property type="entry name" value="MEMBRANE PROTEIN YDFJ"/>
    <property type="match status" value="1"/>
</dbReference>
<keyword evidence="2" id="KW-1003">Cell membrane</keyword>
<evidence type="ECO:0000256" key="2">
    <source>
        <dbReference type="ARBA" id="ARBA00022475"/>
    </source>
</evidence>
<feature type="signal peptide" evidence="7">
    <location>
        <begin position="1"/>
        <end position="29"/>
    </location>
</feature>
<evidence type="ECO:0000313" key="9">
    <source>
        <dbReference type="EMBL" id="MDI5963023.1"/>
    </source>
</evidence>
<accession>A0ABT6VX11</accession>
<dbReference type="Gene3D" id="1.20.1640.10">
    <property type="entry name" value="Multidrug efflux transporter AcrB transmembrane domain"/>
    <property type="match status" value="2"/>
</dbReference>
<comment type="subcellular location">
    <subcellularLocation>
        <location evidence="1">Cell membrane</location>
        <topology evidence="1">Multi-pass membrane protein</topology>
    </subcellularLocation>
</comment>
<evidence type="ECO:0000313" key="10">
    <source>
        <dbReference type="Proteomes" id="UP001156398"/>
    </source>
</evidence>
<keyword evidence="7" id="KW-0732">Signal</keyword>
<keyword evidence="4 6" id="KW-1133">Transmembrane helix</keyword>
<evidence type="ECO:0000256" key="5">
    <source>
        <dbReference type="ARBA" id="ARBA00023136"/>
    </source>
</evidence>
<dbReference type="SUPFAM" id="SSF82866">
    <property type="entry name" value="Multidrug efflux transporter AcrB transmembrane domain"/>
    <property type="match status" value="2"/>
</dbReference>
<dbReference type="EMBL" id="JAAGKO020000010">
    <property type="protein sequence ID" value="MDI5963023.1"/>
    <property type="molecule type" value="Genomic_DNA"/>
</dbReference>
<dbReference type="RefSeq" id="WP_271325098.1">
    <property type="nucleotide sequence ID" value="NZ_JAAGKO020000010.1"/>
</dbReference>
<evidence type="ECO:0000256" key="1">
    <source>
        <dbReference type="ARBA" id="ARBA00004651"/>
    </source>
</evidence>
<organism evidence="9 10">
    <name type="scientific">Streptantibioticus silvisoli</name>
    <dbReference type="NCBI Taxonomy" id="2705255"/>
    <lineage>
        <taxon>Bacteria</taxon>
        <taxon>Bacillati</taxon>
        <taxon>Actinomycetota</taxon>
        <taxon>Actinomycetes</taxon>
        <taxon>Kitasatosporales</taxon>
        <taxon>Streptomycetaceae</taxon>
        <taxon>Streptantibioticus</taxon>
    </lineage>
</organism>
<feature type="chain" id="PRO_5046902427" evidence="7">
    <location>
        <begin position="30"/>
        <end position="686"/>
    </location>
</feature>
<dbReference type="Proteomes" id="UP001156398">
    <property type="component" value="Unassembled WGS sequence"/>
</dbReference>
<evidence type="ECO:0000256" key="6">
    <source>
        <dbReference type="SAM" id="Phobius"/>
    </source>
</evidence>
<feature type="transmembrane region" description="Helical" evidence="6">
    <location>
        <begin position="564"/>
        <end position="584"/>
    </location>
</feature>
<evidence type="ECO:0000259" key="8">
    <source>
        <dbReference type="PROSITE" id="PS50156"/>
    </source>
</evidence>
<gene>
    <name evidence="9" type="ORF">POF43_009950</name>
</gene>
<sequence length="686" mass="70742">MRALARFVVRYRWWVTAAWVLLAAAGAFAAPRATSALSYDFGLPGRPGYRANQEILHGFGSGGDDAPVLLVAGNGTRPVRPADAAAIVPAVRAAVPGARVASFGTDTALRSRDGRTGVVLVYPRPGHGQDPYAAALPALQRVARSSRVPLAVTGQDALMRGGGGGGAGVLAETVFGGVAALVILLLVFGSALAVMPLVVAAVSILTTFLIMWGLTRVTDVSFIVQYLLALIGLGVAIDYALLVVTRWREERGRGAVGTAAVENALATAGRSVLFSGLTVAVSLASLTVLPVPFLRSVGYTGLLIPLISVTAAITLLPALLVTAGERLEWPRRRSLSPVSRLWTAVGGAVVRHRWTAAVGSALVLLALASPLLGLRLGQPSAASLATSGGPAATALHRVRDAGLGAGMTHPVEIVTADPSRAEAAARAVPGVAGAVAPASWSRGGRRVVDVWSTDDTATAAGSTAARRVRTAARATGARVGGIPAQDADFITAVYGNVPWIVAVIVVVTFALLLAALRSVWLPVKALVLNVLSLGAAYGVTVLIWQHGVGTEALFGLPASGAVTVWIPIAVFAFLFGLSMDYEVFLLSRIREEHDAGATTDDATVAGVARTGRLVTSAALILFFAFVALSRVPATDVKILATALALGILIDATVVRGVLAPALVALLGRANWWSPFHRRAPARTPGE</sequence>
<reference evidence="9 10" key="1">
    <citation type="submission" date="2023-05" db="EMBL/GenBank/DDBJ databases">
        <title>Streptantibioticus silvisoli sp. nov., acidotolerant actinomycetes 1 from pine litter.</title>
        <authorList>
            <person name="Swiecimska M."/>
            <person name="Golinska P."/>
            <person name="Sangal V."/>
            <person name="Wachnowicz B."/>
            <person name="Goodfellow M."/>
        </authorList>
    </citation>
    <scope>NUCLEOTIDE SEQUENCE [LARGE SCALE GENOMIC DNA]</scope>
    <source>
        <strain evidence="9 10">SL54</strain>
    </source>
</reference>
<keyword evidence="10" id="KW-1185">Reference proteome</keyword>
<feature type="transmembrane region" description="Helical" evidence="6">
    <location>
        <begin position="354"/>
        <end position="374"/>
    </location>
</feature>
<dbReference type="Pfam" id="PF03176">
    <property type="entry name" value="MMPL"/>
    <property type="match status" value="2"/>
</dbReference>
<feature type="transmembrane region" description="Helical" evidence="6">
    <location>
        <begin position="497"/>
        <end position="516"/>
    </location>
</feature>
<dbReference type="InterPro" id="IPR050545">
    <property type="entry name" value="Mycobact_MmpL"/>
</dbReference>
<dbReference type="InterPro" id="IPR000731">
    <property type="entry name" value="SSD"/>
</dbReference>
<feature type="transmembrane region" description="Helical" evidence="6">
    <location>
        <begin position="523"/>
        <end position="544"/>
    </location>
</feature>
<feature type="transmembrane region" description="Helical" evidence="6">
    <location>
        <begin position="299"/>
        <end position="323"/>
    </location>
</feature>
<dbReference type="PANTHER" id="PTHR33406">
    <property type="entry name" value="MEMBRANE PROTEIN MJ1562-RELATED"/>
    <property type="match status" value="1"/>
</dbReference>
<feature type="transmembrane region" description="Helical" evidence="6">
    <location>
        <begin position="613"/>
        <end position="632"/>
    </location>
</feature>
<protein>
    <submittedName>
        <fullName evidence="9">MMPL family transporter</fullName>
    </submittedName>
</protein>
<feature type="transmembrane region" description="Helical" evidence="6">
    <location>
        <begin position="638"/>
        <end position="667"/>
    </location>
</feature>
<feature type="domain" description="SSD" evidence="8">
    <location>
        <begin position="186"/>
        <end position="322"/>
    </location>
</feature>
<dbReference type="InterPro" id="IPR004869">
    <property type="entry name" value="MMPL_dom"/>
</dbReference>
<evidence type="ECO:0000256" key="4">
    <source>
        <dbReference type="ARBA" id="ARBA00022989"/>
    </source>
</evidence>
<keyword evidence="3 6" id="KW-0812">Transmembrane</keyword>
<dbReference type="PROSITE" id="PS50156">
    <property type="entry name" value="SSD"/>
    <property type="match status" value="1"/>
</dbReference>
<keyword evidence="5 6" id="KW-0472">Membrane</keyword>
<feature type="transmembrane region" description="Helical" evidence="6">
    <location>
        <begin position="167"/>
        <end position="187"/>
    </location>
</feature>
<feature type="transmembrane region" description="Helical" evidence="6">
    <location>
        <begin position="272"/>
        <end position="293"/>
    </location>
</feature>
<feature type="transmembrane region" description="Helical" evidence="6">
    <location>
        <begin position="194"/>
        <end position="214"/>
    </location>
</feature>
<name>A0ABT6VX11_9ACTN</name>
<evidence type="ECO:0000256" key="7">
    <source>
        <dbReference type="SAM" id="SignalP"/>
    </source>
</evidence>
<comment type="caution">
    <text evidence="9">The sequence shown here is derived from an EMBL/GenBank/DDBJ whole genome shotgun (WGS) entry which is preliminary data.</text>
</comment>
<proteinExistence type="predicted"/>